<dbReference type="EMBL" id="CALNXK010000013">
    <property type="protein sequence ID" value="CAH3045387.1"/>
    <property type="molecule type" value="Genomic_DNA"/>
</dbReference>
<organism evidence="1 2">
    <name type="scientific">Porites lobata</name>
    <dbReference type="NCBI Taxonomy" id="104759"/>
    <lineage>
        <taxon>Eukaryota</taxon>
        <taxon>Metazoa</taxon>
        <taxon>Cnidaria</taxon>
        <taxon>Anthozoa</taxon>
        <taxon>Hexacorallia</taxon>
        <taxon>Scleractinia</taxon>
        <taxon>Fungiina</taxon>
        <taxon>Poritidae</taxon>
        <taxon>Porites</taxon>
    </lineage>
</organism>
<name>A0ABN8NAP5_9CNID</name>
<comment type="caution">
    <text evidence="1">The sequence shown here is derived from an EMBL/GenBank/DDBJ whole genome shotgun (WGS) entry which is preliminary data.</text>
</comment>
<accession>A0ABN8NAP5</accession>
<reference evidence="1 2" key="1">
    <citation type="submission" date="2022-05" db="EMBL/GenBank/DDBJ databases">
        <authorList>
            <consortium name="Genoscope - CEA"/>
            <person name="William W."/>
        </authorList>
    </citation>
    <scope>NUCLEOTIDE SEQUENCE [LARGE SCALE GENOMIC DNA]</scope>
</reference>
<dbReference type="InterPro" id="IPR036691">
    <property type="entry name" value="Endo/exonu/phosph_ase_sf"/>
</dbReference>
<feature type="non-terminal residue" evidence="1">
    <location>
        <position position="107"/>
    </location>
</feature>
<sequence>MNAQSVRNKTTDFVDYFCERKYDLVVITETWLQPHDDALRTELCPPGYNFIDFPRQEWISGGIGLLYKDSLRVSMIRDGIQESLEFCELLVQTSTSRKIRLVIVYRP</sequence>
<evidence type="ECO:0000313" key="1">
    <source>
        <dbReference type="EMBL" id="CAH3045387.1"/>
    </source>
</evidence>
<dbReference type="Proteomes" id="UP001159405">
    <property type="component" value="Unassembled WGS sequence"/>
</dbReference>
<dbReference type="PANTHER" id="PTHR46670">
    <property type="entry name" value="ENDO/EXONUCLEASE/PHOSPHATASE DOMAIN-CONTAINING PROTEIN"/>
    <property type="match status" value="1"/>
</dbReference>
<protein>
    <submittedName>
        <fullName evidence="1">Uncharacterized protein</fullName>
    </submittedName>
</protein>
<dbReference type="Gene3D" id="3.60.10.10">
    <property type="entry name" value="Endonuclease/exonuclease/phosphatase"/>
    <property type="match status" value="1"/>
</dbReference>
<keyword evidence="2" id="KW-1185">Reference proteome</keyword>
<proteinExistence type="predicted"/>
<evidence type="ECO:0000313" key="2">
    <source>
        <dbReference type="Proteomes" id="UP001159405"/>
    </source>
</evidence>
<dbReference type="PANTHER" id="PTHR46670:SF3">
    <property type="entry name" value="ENDONUCLEASE_EXONUCLEASE_PHOSPHATASE DOMAIN-CONTAINING PROTEIN"/>
    <property type="match status" value="1"/>
</dbReference>
<dbReference type="SUPFAM" id="SSF56219">
    <property type="entry name" value="DNase I-like"/>
    <property type="match status" value="1"/>
</dbReference>
<gene>
    <name evidence="1" type="ORF">PLOB_00006383</name>
</gene>